<sequence>MSDKLIFGDQEESMYKLARRTMFTETQLSQYRHGKCAPSLANARKLAEALGYPLDNLIFKSEQDAG</sequence>
<organism evidence="2">
    <name type="scientific">viral metagenome</name>
    <dbReference type="NCBI Taxonomy" id="1070528"/>
    <lineage>
        <taxon>unclassified sequences</taxon>
        <taxon>metagenomes</taxon>
        <taxon>organismal metagenomes</taxon>
    </lineage>
</organism>
<accession>A0A6H1ZII8</accession>
<dbReference type="Gene3D" id="1.10.260.40">
    <property type="entry name" value="lambda repressor-like DNA-binding domains"/>
    <property type="match status" value="1"/>
</dbReference>
<dbReference type="EMBL" id="MT144030">
    <property type="protein sequence ID" value="QJA47085.1"/>
    <property type="molecule type" value="Genomic_DNA"/>
</dbReference>
<name>A0A6H1ZII8_9ZZZZ</name>
<evidence type="ECO:0000259" key="1">
    <source>
        <dbReference type="PROSITE" id="PS50943"/>
    </source>
</evidence>
<protein>
    <submittedName>
        <fullName evidence="2">Putative DNA binding, helix-turn-helix domain containing protein</fullName>
    </submittedName>
</protein>
<evidence type="ECO:0000313" key="2">
    <source>
        <dbReference type="EMBL" id="QJA47085.1"/>
    </source>
</evidence>
<dbReference type="Pfam" id="PF01381">
    <property type="entry name" value="HTH_3"/>
    <property type="match status" value="1"/>
</dbReference>
<dbReference type="GO" id="GO:0003677">
    <property type="term" value="F:DNA binding"/>
    <property type="evidence" value="ECO:0007669"/>
    <property type="project" value="InterPro"/>
</dbReference>
<dbReference type="InterPro" id="IPR001387">
    <property type="entry name" value="Cro/C1-type_HTH"/>
</dbReference>
<dbReference type="PROSITE" id="PS50943">
    <property type="entry name" value="HTH_CROC1"/>
    <property type="match status" value="1"/>
</dbReference>
<dbReference type="AlphaFoldDB" id="A0A6H1ZII8"/>
<dbReference type="EMBL" id="MT142102">
    <property type="protein sequence ID" value="QJA74507.1"/>
    <property type="molecule type" value="Genomic_DNA"/>
</dbReference>
<dbReference type="CDD" id="cd00093">
    <property type="entry name" value="HTH_XRE"/>
    <property type="match status" value="1"/>
</dbReference>
<feature type="domain" description="HTH cro/C1-type" evidence="1">
    <location>
        <begin position="13"/>
        <end position="57"/>
    </location>
</feature>
<dbReference type="EMBL" id="MT142629">
    <property type="protein sequence ID" value="QJA86336.1"/>
    <property type="molecule type" value="Genomic_DNA"/>
</dbReference>
<evidence type="ECO:0000313" key="4">
    <source>
        <dbReference type="EMBL" id="QJA86336.1"/>
    </source>
</evidence>
<reference evidence="2" key="1">
    <citation type="submission" date="2020-03" db="EMBL/GenBank/DDBJ databases">
        <title>The deep terrestrial virosphere.</title>
        <authorList>
            <person name="Holmfeldt K."/>
            <person name="Nilsson E."/>
            <person name="Simone D."/>
            <person name="Lopez-Fernandez M."/>
            <person name="Wu X."/>
            <person name="de Brujin I."/>
            <person name="Lundin D."/>
            <person name="Andersson A."/>
            <person name="Bertilsson S."/>
            <person name="Dopson M."/>
        </authorList>
    </citation>
    <scope>NUCLEOTIDE SEQUENCE</scope>
    <source>
        <strain evidence="3">MM415A01989</strain>
        <strain evidence="4">MM415B02097</strain>
        <strain evidence="2">TM448A00598</strain>
        <strain evidence="5">TM448B01137</strain>
    </source>
</reference>
<evidence type="ECO:0000313" key="5">
    <source>
        <dbReference type="EMBL" id="QJH97949.1"/>
    </source>
</evidence>
<dbReference type="EMBL" id="MT144708">
    <property type="protein sequence ID" value="QJH97949.1"/>
    <property type="molecule type" value="Genomic_DNA"/>
</dbReference>
<evidence type="ECO:0000313" key="3">
    <source>
        <dbReference type="EMBL" id="QJA74507.1"/>
    </source>
</evidence>
<dbReference type="SUPFAM" id="SSF47413">
    <property type="entry name" value="lambda repressor-like DNA-binding domains"/>
    <property type="match status" value="1"/>
</dbReference>
<proteinExistence type="predicted"/>
<dbReference type="InterPro" id="IPR010982">
    <property type="entry name" value="Lambda_DNA-bd_dom_sf"/>
</dbReference>
<gene>
    <name evidence="3" type="ORF">MM415A01989_0013</name>
    <name evidence="4" type="ORF">MM415B02097_0010</name>
    <name evidence="2" type="ORF">TM448A00598_0031</name>
    <name evidence="5" type="ORF">TM448B01137_0018</name>
</gene>